<keyword evidence="2" id="KW-0732">Signal</keyword>
<evidence type="ECO:0000313" key="3">
    <source>
        <dbReference type="EMBL" id="CAF1136177.1"/>
    </source>
</evidence>
<reference evidence="4" key="1">
    <citation type="submission" date="2021-02" db="EMBL/GenBank/DDBJ databases">
        <authorList>
            <person name="Nowell W R."/>
        </authorList>
    </citation>
    <scope>NUCLEOTIDE SEQUENCE</scope>
</reference>
<evidence type="ECO:0000256" key="1">
    <source>
        <dbReference type="SAM" id="Phobius"/>
    </source>
</evidence>
<organism evidence="4 6">
    <name type="scientific">Adineta ricciae</name>
    <name type="common">Rotifer</name>
    <dbReference type="NCBI Taxonomy" id="249248"/>
    <lineage>
        <taxon>Eukaryota</taxon>
        <taxon>Metazoa</taxon>
        <taxon>Spiralia</taxon>
        <taxon>Gnathifera</taxon>
        <taxon>Rotifera</taxon>
        <taxon>Eurotatoria</taxon>
        <taxon>Bdelloidea</taxon>
        <taxon>Adinetida</taxon>
        <taxon>Adinetidae</taxon>
        <taxon>Adineta</taxon>
    </lineage>
</organism>
<keyword evidence="1" id="KW-0812">Transmembrane</keyword>
<dbReference type="Proteomes" id="UP000663852">
    <property type="component" value="Unassembled WGS sequence"/>
</dbReference>
<keyword evidence="1" id="KW-1133">Transmembrane helix</keyword>
<name>A0A815MNX6_ADIRI</name>
<protein>
    <submittedName>
        <fullName evidence="4">Uncharacterized protein</fullName>
    </submittedName>
</protein>
<keyword evidence="5" id="KW-1185">Reference proteome</keyword>
<dbReference type="Proteomes" id="UP000663828">
    <property type="component" value="Unassembled WGS sequence"/>
</dbReference>
<comment type="caution">
    <text evidence="4">The sequence shown here is derived from an EMBL/GenBank/DDBJ whole genome shotgun (WGS) entry which is preliminary data.</text>
</comment>
<dbReference type="EMBL" id="CAJNOJ010000370">
    <property type="protein sequence ID" value="CAF1420897.1"/>
    <property type="molecule type" value="Genomic_DNA"/>
</dbReference>
<proteinExistence type="predicted"/>
<evidence type="ECO:0000313" key="6">
    <source>
        <dbReference type="Proteomes" id="UP000663852"/>
    </source>
</evidence>
<evidence type="ECO:0000313" key="4">
    <source>
        <dbReference type="EMBL" id="CAF1420897.1"/>
    </source>
</evidence>
<keyword evidence="1" id="KW-0472">Membrane</keyword>
<feature type="transmembrane region" description="Helical" evidence="1">
    <location>
        <begin position="272"/>
        <end position="292"/>
    </location>
</feature>
<feature type="chain" id="PRO_5035687237" evidence="2">
    <location>
        <begin position="20"/>
        <end position="294"/>
    </location>
</feature>
<feature type="signal peptide" evidence="2">
    <location>
        <begin position="1"/>
        <end position="19"/>
    </location>
</feature>
<dbReference type="AlphaFoldDB" id="A0A815MNX6"/>
<gene>
    <name evidence="4" type="ORF">EDS130_LOCUS37469</name>
    <name evidence="3" type="ORF">XAT740_LOCUS20166</name>
</gene>
<accession>A0A815MNX6</accession>
<dbReference type="EMBL" id="CAJNOR010001399">
    <property type="protein sequence ID" value="CAF1136177.1"/>
    <property type="molecule type" value="Genomic_DNA"/>
</dbReference>
<sequence>MLNKFFILLYIVLQQNVLSTRLGCHRCQDLRRYSFVITSDTLPTNFLDGCSFYMSQQSCTIEITIDFDKKQTTLNVSASQEYVETSINTVVSINDRLKLTRQISFWCSDPRGGCNDYSYMKRVLQSMSIEDSSKELEPFLIPTNETLNNTSCLSFSNDTTIKYSDKRTEDTKACYIFGIVNANATSKISAGHSSMDNYYLKYAKTFSTESSTTSYLSLDDRSLLCAQPECNSIENYNRIGAVIKIDFDPSKFFEPTTTTAIVPSTTPTGSGFAMWNNDLIVFLVMSFIYTVLLS</sequence>
<evidence type="ECO:0000256" key="2">
    <source>
        <dbReference type="SAM" id="SignalP"/>
    </source>
</evidence>
<evidence type="ECO:0000313" key="5">
    <source>
        <dbReference type="Proteomes" id="UP000663828"/>
    </source>
</evidence>